<organism evidence="11 12">
    <name type="scientific">Cytospora schulzeri</name>
    <dbReference type="NCBI Taxonomy" id="448051"/>
    <lineage>
        <taxon>Eukaryota</taxon>
        <taxon>Fungi</taxon>
        <taxon>Dikarya</taxon>
        <taxon>Ascomycota</taxon>
        <taxon>Pezizomycotina</taxon>
        <taxon>Sordariomycetes</taxon>
        <taxon>Sordariomycetidae</taxon>
        <taxon>Diaporthales</taxon>
        <taxon>Cytosporaceae</taxon>
        <taxon>Cytospora</taxon>
    </lineage>
</organism>
<evidence type="ECO:0000259" key="10">
    <source>
        <dbReference type="PROSITE" id="PS51358"/>
    </source>
</evidence>
<feature type="compositionally biased region" description="Basic and acidic residues" evidence="9">
    <location>
        <begin position="549"/>
        <end position="562"/>
    </location>
</feature>
<dbReference type="InterPro" id="IPR042239">
    <property type="entry name" value="Nop_C"/>
</dbReference>
<dbReference type="InterPro" id="IPR036070">
    <property type="entry name" value="Nop_dom_sf"/>
</dbReference>
<feature type="region of interest" description="Disordered" evidence="9">
    <location>
        <begin position="1"/>
        <end position="74"/>
    </location>
</feature>
<comment type="subcellular location">
    <subcellularLocation>
        <location evidence="1">Nucleus</location>
    </subcellularLocation>
</comment>
<feature type="compositionally biased region" description="Acidic residues" evidence="9">
    <location>
        <begin position="46"/>
        <end position="60"/>
    </location>
</feature>
<feature type="region of interest" description="Disordered" evidence="9">
    <location>
        <begin position="385"/>
        <end position="422"/>
    </location>
</feature>
<evidence type="ECO:0000256" key="3">
    <source>
        <dbReference type="ARBA" id="ARBA00022664"/>
    </source>
</evidence>
<sequence>MSTLVDELLQDFEDSGSEQGDERNEDDILGPTGGEAPTGAHATGDMDLDGGEEGDEEMGDTDTGKEVPEDPEEAKARIEKLQLKDVNDVRHVAGLMKTLEPVLEKIAHFQAQPSETRDASIGNVEDHPEYNLLTESNQLSTSIDSEIVLVHKYIRDHYSIRFPELETLITNPLEYAKVVAILGNGPLDSQNVKTLETSTSNILNATLKEVLDGPSLMIVTLEATRTNGREMSQDELSRVTRACKMVVDLDRAKKTLTEYVQSRMNIFAPNLTALVGSLTAAQMLNAAGGLTGLAKTPSCNISAWGSKKQQSGALATNVTIRQQGFLYHSPIIRSVPSDMKKQALRIVSAKVVLAARVDCAHSSPDGSTGEDFKQHCLERLDKLQEKPLSKGQRALPVPDDKPSRKRGGRRARKAKEATSMTELRKAQNRMAFGKEEKEAGYGAGDSTVGMGMIGQADTGRVRGMQIDSRTRAKLSAKNKGWGGLASSVTGGAASSLKSFGQRPGSLDLRGNGLRSSGVGTTVGGGGTMSSLNFTPVQGLELVDPKVQAEMKRKREQEQDRWFKGGTFTQVGGSGGSKMSDDGVFKKPQLPPSKRVDTGATKGA</sequence>
<protein>
    <recommendedName>
        <fullName evidence="10">Nop domain-containing protein</fullName>
    </recommendedName>
</protein>
<dbReference type="Gene3D" id="1.10.246.90">
    <property type="entry name" value="Nop domain"/>
    <property type="match status" value="1"/>
</dbReference>
<feature type="region of interest" description="Disordered" evidence="9">
    <location>
        <begin position="549"/>
        <end position="603"/>
    </location>
</feature>
<dbReference type="PROSITE" id="PS51358">
    <property type="entry name" value="NOP"/>
    <property type="match status" value="1"/>
</dbReference>
<dbReference type="InterPro" id="IPR012976">
    <property type="entry name" value="NOSIC"/>
</dbReference>
<evidence type="ECO:0000256" key="6">
    <source>
        <dbReference type="ARBA" id="ARBA00023187"/>
    </source>
</evidence>
<dbReference type="GO" id="GO:0003723">
    <property type="term" value="F:RNA binding"/>
    <property type="evidence" value="ECO:0007669"/>
    <property type="project" value="UniProtKB-KW"/>
</dbReference>
<accession>A0A423X6U6</accession>
<evidence type="ECO:0000256" key="2">
    <source>
        <dbReference type="ARBA" id="ARBA00005572"/>
    </source>
</evidence>
<keyword evidence="7" id="KW-0539">Nucleus</keyword>
<dbReference type="GO" id="GO:0000244">
    <property type="term" value="P:spliceosomal tri-snRNP complex assembly"/>
    <property type="evidence" value="ECO:0007669"/>
    <property type="project" value="InterPro"/>
</dbReference>
<gene>
    <name evidence="11" type="ORF">VMCG_01087</name>
</gene>
<keyword evidence="4" id="KW-0747">Spliceosome</keyword>
<dbReference type="Proteomes" id="UP000283895">
    <property type="component" value="Unassembled WGS sequence"/>
</dbReference>
<keyword evidence="3" id="KW-0507">mRNA processing</keyword>
<feature type="domain" description="Nop" evidence="10">
    <location>
        <begin position="267"/>
        <end position="385"/>
    </location>
</feature>
<evidence type="ECO:0000313" key="12">
    <source>
        <dbReference type="Proteomes" id="UP000283895"/>
    </source>
</evidence>
<evidence type="ECO:0000256" key="7">
    <source>
        <dbReference type="ARBA" id="ARBA00023242"/>
    </source>
</evidence>
<proteinExistence type="inferred from homology"/>
<dbReference type="AlphaFoldDB" id="A0A423X6U6"/>
<dbReference type="FunFam" id="1.10.287.4070:FF:000003">
    <property type="entry name" value="U4/U6 small nuclear ribonucleoprotein PRP31"/>
    <property type="match status" value="1"/>
</dbReference>
<dbReference type="FunFam" id="1.10.246.90:FF:000002">
    <property type="entry name" value="U4/U6 small nuclear ribonucleoprotein Prp31"/>
    <property type="match status" value="1"/>
</dbReference>
<dbReference type="EMBL" id="LKEA01000002">
    <property type="protein sequence ID" value="ROW11390.1"/>
    <property type="molecule type" value="Genomic_DNA"/>
</dbReference>
<dbReference type="InterPro" id="IPR019175">
    <property type="entry name" value="Prp31_C"/>
</dbReference>
<reference evidence="11 12" key="1">
    <citation type="submission" date="2015-09" db="EMBL/GenBank/DDBJ databases">
        <title>Host preference determinants of Valsa canker pathogens revealed by comparative genomics.</title>
        <authorList>
            <person name="Yin Z."/>
            <person name="Huang L."/>
        </authorList>
    </citation>
    <scope>NUCLEOTIDE SEQUENCE [LARGE SCALE GENOMIC DNA]</scope>
    <source>
        <strain evidence="11 12">03-1</strain>
    </source>
</reference>
<evidence type="ECO:0000256" key="5">
    <source>
        <dbReference type="ARBA" id="ARBA00022884"/>
    </source>
</evidence>
<dbReference type="GO" id="GO:0071011">
    <property type="term" value="C:precatalytic spliceosome"/>
    <property type="evidence" value="ECO:0007669"/>
    <property type="project" value="TreeGrafter"/>
</dbReference>
<feature type="compositionally biased region" description="Basic residues" evidence="9">
    <location>
        <begin position="403"/>
        <end position="413"/>
    </location>
</feature>
<keyword evidence="12" id="KW-1185">Reference proteome</keyword>
<name>A0A423X6U6_9PEZI</name>
<dbReference type="Pfam" id="PF01798">
    <property type="entry name" value="Nop"/>
    <property type="match status" value="1"/>
</dbReference>
<feature type="compositionally biased region" description="Basic and acidic residues" evidence="9">
    <location>
        <begin position="62"/>
        <end position="74"/>
    </location>
</feature>
<evidence type="ECO:0000256" key="1">
    <source>
        <dbReference type="ARBA" id="ARBA00004123"/>
    </source>
</evidence>
<feature type="region of interest" description="Disordered" evidence="9">
    <location>
        <begin position="491"/>
        <end position="530"/>
    </location>
</feature>
<evidence type="ECO:0000256" key="8">
    <source>
        <dbReference type="ARBA" id="ARBA00023274"/>
    </source>
</evidence>
<keyword evidence="5" id="KW-0694">RNA-binding</keyword>
<dbReference type="Pfam" id="PF09785">
    <property type="entry name" value="Prp31_C"/>
    <property type="match status" value="1"/>
</dbReference>
<dbReference type="InterPro" id="IPR002687">
    <property type="entry name" value="Nop_dom"/>
</dbReference>
<dbReference type="SUPFAM" id="SSF89124">
    <property type="entry name" value="Nop domain"/>
    <property type="match status" value="1"/>
</dbReference>
<keyword evidence="6" id="KW-0508">mRNA splicing</keyword>
<dbReference type="STRING" id="356882.A0A423X6U6"/>
<dbReference type="OrthoDB" id="4771285at2759"/>
<comment type="similarity">
    <text evidence="2">Belongs to the PRP31 family.</text>
</comment>
<dbReference type="SMART" id="SM00931">
    <property type="entry name" value="NOSIC"/>
    <property type="match status" value="1"/>
</dbReference>
<dbReference type="Gene3D" id="1.10.287.4070">
    <property type="match status" value="1"/>
</dbReference>
<evidence type="ECO:0000313" key="11">
    <source>
        <dbReference type="EMBL" id="ROW11390.1"/>
    </source>
</evidence>
<dbReference type="GO" id="GO:0046540">
    <property type="term" value="C:U4/U6 x U5 tri-snRNP complex"/>
    <property type="evidence" value="ECO:0007669"/>
    <property type="project" value="InterPro"/>
</dbReference>
<dbReference type="PANTHER" id="PTHR13904:SF0">
    <property type="entry name" value="U4_U6 SMALL NUCLEAR RIBONUCLEOPROTEIN PRP31"/>
    <property type="match status" value="1"/>
</dbReference>
<comment type="caution">
    <text evidence="11">The sequence shown here is derived from an EMBL/GenBank/DDBJ whole genome shotgun (WGS) entry which is preliminary data.</text>
</comment>
<keyword evidence="8" id="KW-0687">Ribonucleoprotein</keyword>
<evidence type="ECO:0000256" key="4">
    <source>
        <dbReference type="ARBA" id="ARBA00022728"/>
    </source>
</evidence>
<evidence type="ECO:0000256" key="9">
    <source>
        <dbReference type="SAM" id="MobiDB-lite"/>
    </source>
</evidence>
<dbReference type="PANTHER" id="PTHR13904">
    <property type="entry name" value="PRE-MRNA SPLICING FACTOR PRP31"/>
    <property type="match status" value="1"/>
</dbReference>
<dbReference type="GO" id="GO:0005687">
    <property type="term" value="C:U4 snRNP"/>
    <property type="evidence" value="ECO:0007669"/>
    <property type="project" value="TreeGrafter"/>
</dbReference>
<dbReference type="InterPro" id="IPR027105">
    <property type="entry name" value="Prp31"/>
</dbReference>